<sequence>MDAQALVFACAIILAGCGGFPVSDGPEVITPAPVPTDGVQYPPGVTAGGVVPSVLANAHAGSLSTTSYTLSATQEIRDADGDVVRRTERTHWVAPNASTYRGRFEQNVSEYRTGPATTRVDYWANRTIVATRYVNERGEVTLLRWPAGNGDLLADLSDEQRLAGELAAVETRVARRTDDGGVVLVGTRTRETEKLTTPLFVSDVENVTVRMRVRYDGVVVARRLEYDATLGSRSVHVVRTVRVTDLGVTTVERPIWVDETTMSER</sequence>
<evidence type="ECO:0000313" key="2">
    <source>
        <dbReference type="Proteomes" id="UP000766550"/>
    </source>
</evidence>
<protein>
    <submittedName>
        <fullName evidence="1">Uncharacterized protein</fullName>
    </submittedName>
</protein>
<dbReference type="RefSeq" id="WP_162317957.1">
    <property type="nucleotide sequence ID" value="NZ_JAHQXF010000002.1"/>
</dbReference>
<organism evidence="1 2">
    <name type="scientific">Haloarcula limicola</name>
    <dbReference type="NCBI Taxonomy" id="1429915"/>
    <lineage>
        <taxon>Archaea</taxon>
        <taxon>Methanobacteriati</taxon>
        <taxon>Methanobacteriota</taxon>
        <taxon>Stenosarchaea group</taxon>
        <taxon>Halobacteria</taxon>
        <taxon>Halobacteriales</taxon>
        <taxon>Haloarculaceae</taxon>
        <taxon>Haloarcula</taxon>
    </lineage>
</organism>
<keyword evidence="2" id="KW-1185">Reference proteome</keyword>
<dbReference type="AlphaFoldDB" id="A0A8J7YEN6"/>
<accession>A0A8J7YEN6</accession>
<proteinExistence type="predicted"/>
<evidence type="ECO:0000313" key="1">
    <source>
        <dbReference type="EMBL" id="MBV0925118.1"/>
    </source>
</evidence>
<dbReference type="Proteomes" id="UP000766550">
    <property type="component" value="Unassembled WGS sequence"/>
</dbReference>
<dbReference type="OrthoDB" id="237364at2157"/>
<dbReference type="EMBL" id="JAHQXF010000002">
    <property type="protein sequence ID" value="MBV0925118.1"/>
    <property type="molecule type" value="Genomic_DNA"/>
</dbReference>
<comment type="caution">
    <text evidence="1">The sequence shown here is derived from an EMBL/GenBank/DDBJ whole genome shotgun (WGS) entry which is preliminary data.</text>
</comment>
<name>A0A8J7YEN6_9EURY</name>
<gene>
    <name evidence="1" type="ORF">KTS45_13015</name>
</gene>
<reference evidence="1 2" key="1">
    <citation type="submission" date="2021-06" db="EMBL/GenBank/DDBJ databases">
        <title>New haloarchaea isolates fom saline soil.</title>
        <authorList>
            <person name="Duran-Viseras A."/>
            <person name="Sanchez-Porro C.S."/>
            <person name="Ventosa A."/>
        </authorList>
    </citation>
    <scope>NUCLEOTIDE SEQUENCE [LARGE SCALE GENOMIC DNA]</scope>
    <source>
        <strain evidence="1 2">JCM 183640</strain>
    </source>
</reference>